<comment type="caution">
    <text evidence="2">The sequence shown here is derived from an EMBL/GenBank/DDBJ whole genome shotgun (WGS) entry which is preliminary data.</text>
</comment>
<reference evidence="2 3" key="1">
    <citation type="submission" date="2016-03" db="EMBL/GenBank/DDBJ databases">
        <title>Draft genome sequence of the Fonsecaea monophora CBS 269.37.</title>
        <authorList>
            <person name="Bombassaro A."/>
            <person name="Vinicius W.A."/>
            <person name="De Hoog S."/>
            <person name="Sun J."/>
            <person name="Souza E.M."/>
            <person name="Raittz R.T."/>
            <person name="Costa F."/>
            <person name="Leao A.C."/>
            <person name="Tadra-Sfeir M.Z."/>
            <person name="Baura V."/>
            <person name="Balsanelli E."/>
            <person name="Pedrosa F.O."/>
            <person name="Moreno L.F."/>
            <person name="Steffens M.B."/>
            <person name="Xi L."/>
            <person name="Bocca A.L."/>
            <person name="Felipe M.S."/>
            <person name="Teixeira M."/>
            <person name="Telles Filho F.Q."/>
            <person name="Azevedo C.M."/>
            <person name="Gomes R."/>
            <person name="Vicente V.A."/>
        </authorList>
    </citation>
    <scope>NUCLEOTIDE SEQUENCE [LARGE SCALE GENOMIC DNA]</scope>
    <source>
        <strain evidence="2 3">CBS 269.37</strain>
    </source>
</reference>
<protein>
    <submittedName>
        <fullName evidence="2">Uncharacterized protein</fullName>
    </submittedName>
</protein>
<keyword evidence="1" id="KW-0812">Transmembrane</keyword>
<evidence type="ECO:0000313" key="2">
    <source>
        <dbReference type="EMBL" id="OAG38286.1"/>
    </source>
</evidence>
<name>A0A177F382_9EURO</name>
<dbReference type="Proteomes" id="UP000077002">
    <property type="component" value="Unassembled WGS sequence"/>
</dbReference>
<accession>A0A177F382</accession>
<evidence type="ECO:0000256" key="1">
    <source>
        <dbReference type="SAM" id="Phobius"/>
    </source>
</evidence>
<sequence length="121" mass="13777">MTDPAPVASSMVLIELLIFFSTTCMCAGSLLFSGVLKILPKYSAMFIFLTPYVSAQVMMDTPTRMIVCRRSRMKEPIEWRHNDPEHHHGINAFIDIHEDVAIRNNAIMSSENNRHQGQEPE</sequence>
<evidence type="ECO:0000313" key="3">
    <source>
        <dbReference type="Proteomes" id="UP000077002"/>
    </source>
</evidence>
<dbReference type="AlphaFoldDB" id="A0A177F382"/>
<keyword evidence="1" id="KW-0472">Membrane</keyword>
<dbReference type="GeneID" id="34602666"/>
<feature type="transmembrane region" description="Helical" evidence="1">
    <location>
        <begin position="12"/>
        <end position="36"/>
    </location>
</feature>
<organism evidence="2 3">
    <name type="scientific">Fonsecaea monophora</name>
    <dbReference type="NCBI Taxonomy" id="254056"/>
    <lineage>
        <taxon>Eukaryota</taxon>
        <taxon>Fungi</taxon>
        <taxon>Dikarya</taxon>
        <taxon>Ascomycota</taxon>
        <taxon>Pezizomycotina</taxon>
        <taxon>Eurotiomycetes</taxon>
        <taxon>Chaetothyriomycetidae</taxon>
        <taxon>Chaetothyriales</taxon>
        <taxon>Herpotrichiellaceae</taxon>
        <taxon>Fonsecaea</taxon>
    </lineage>
</organism>
<keyword evidence="1" id="KW-1133">Transmembrane helix</keyword>
<gene>
    <name evidence="2" type="ORF">AYO21_07512</name>
</gene>
<dbReference type="RefSeq" id="XP_022510238.1">
    <property type="nucleotide sequence ID" value="XM_022657467.1"/>
</dbReference>
<feature type="transmembrane region" description="Helical" evidence="1">
    <location>
        <begin position="42"/>
        <end position="59"/>
    </location>
</feature>
<proteinExistence type="predicted"/>
<dbReference type="EMBL" id="LVKK01000058">
    <property type="protein sequence ID" value="OAG38286.1"/>
    <property type="molecule type" value="Genomic_DNA"/>
</dbReference>
<keyword evidence="3" id="KW-1185">Reference proteome</keyword>